<evidence type="ECO:0000256" key="1">
    <source>
        <dbReference type="SAM" id="MobiDB-lite"/>
    </source>
</evidence>
<gene>
    <name evidence="3" type="ORF">Slin15195_G045100</name>
</gene>
<keyword evidence="4" id="KW-1185">Reference proteome</keyword>
<evidence type="ECO:0008006" key="5">
    <source>
        <dbReference type="Google" id="ProtNLM"/>
    </source>
</evidence>
<dbReference type="OrthoDB" id="10508946at2759"/>
<accession>A0A9Q9AV11</accession>
<sequence length="184" mass="18731">MLFKNLSLLGLAALAVAQNDNDNDNDNTPQCLEDGDTDGCSTAVATSTELNGIVVTSLATTTDVGESTTLVPVLTQSVDTTTDVGVSTSRNTLTETTDIGTTPTNTQYATTTDVNLQSGYAYTTDSSGQTIATYTGTDRNAASTVPVAGNDNDNMSSSTTDSGVMATAVPYLGAAAMAGLAYVL</sequence>
<feature type="signal peptide" evidence="2">
    <location>
        <begin position="1"/>
        <end position="17"/>
    </location>
</feature>
<keyword evidence="2" id="KW-0732">Signal</keyword>
<reference evidence="3" key="1">
    <citation type="submission" date="2022-06" db="EMBL/GenBank/DDBJ databases">
        <title>Complete genome sequences of two strains of the flax pathogen Septoria linicola.</title>
        <authorList>
            <person name="Lapalu N."/>
            <person name="Simon A."/>
            <person name="Demenou B."/>
            <person name="Paumier D."/>
            <person name="Guillot M.-P."/>
            <person name="Gout L."/>
            <person name="Valade R."/>
        </authorList>
    </citation>
    <scope>NUCLEOTIDE SEQUENCE</scope>
    <source>
        <strain evidence="3">SE15195</strain>
    </source>
</reference>
<feature type="region of interest" description="Disordered" evidence="1">
    <location>
        <begin position="19"/>
        <end position="38"/>
    </location>
</feature>
<evidence type="ECO:0000313" key="4">
    <source>
        <dbReference type="Proteomes" id="UP001056384"/>
    </source>
</evidence>
<feature type="chain" id="PRO_5040291476" description="GPI anchored protein" evidence="2">
    <location>
        <begin position="18"/>
        <end position="184"/>
    </location>
</feature>
<name>A0A9Q9AV11_9PEZI</name>
<protein>
    <recommendedName>
        <fullName evidence="5">GPI anchored protein</fullName>
    </recommendedName>
</protein>
<proteinExistence type="predicted"/>
<evidence type="ECO:0000313" key="3">
    <source>
        <dbReference type="EMBL" id="USW51191.1"/>
    </source>
</evidence>
<dbReference type="EMBL" id="CP099420">
    <property type="protein sequence ID" value="USW51191.1"/>
    <property type="molecule type" value="Genomic_DNA"/>
</dbReference>
<dbReference type="Proteomes" id="UP001056384">
    <property type="component" value="Chromosome 3"/>
</dbReference>
<dbReference type="AlphaFoldDB" id="A0A9Q9AV11"/>
<organism evidence="3 4">
    <name type="scientific">Septoria linicola</name>
    <dbReference type="NCBI Taxonomy" id="215465"/>
    <lineage>
        <taxon>Eukaryota</taxon>
        <taxon>Fungi</taxon>
        <taxon>Dikarya</taxon>
        <taxon>Ascomycota</taxon>
        <taxon>Pezizomycotina</taxon>
        <taxon>Dothideomycetes</taxon>
        <taxon>Dothideomycetidae</taxon>
        <taxon>Mycosphaerellales</taxon>
        <taxon>Mycosphaerellaceae</taxon>
        <taxon>Septoria</taxon>
    </lineage>
</organism>
<evidence type="ECO:0000256" key="2">
    <source>
        <dbReference type="SAM" id="SignalP"/>
    </source>
</evidence>